<keyword evidence="2" id="KW-1185">Reference proteome</keyword>
<evidence type="ECO:0000313" key="1">
    <source>
        <dbReference type="EMBL" id="KAF5671378.1"/>
    </source>
</evidence>
<evidence type="ECO:0000313" key="2">
    <source>
        <dbReference type="Proteomes" id="UP000562682"/>
    </source>
</evidence>
<dbReference type="Proteomes" id="UP000562682">
    <property type="component" value="Unassembled WGS sequence"/>
</dbReference>
<dbReference type="AlphaFoldDB" id="A0A8H5TJQ6"/>
<comment type="caution">
    <text evidence="1">The sequence shown here is derived from an EMBL/GenBank/DDBJ whole genome shotgun (WGS) entry which is preliminary data.</text>
</comment>
<proteinExistence type="predicted"/>
<name>A0A8H5TJQ6_9HYPO</name>
<reference evidence="1 2" key="1">
    <citation type="submission" date="2020-05" db="EMBL/GenBank/DDBJ databases">
        <title>Identification and distribution of gene clusters putatively required for synthesis of sphingolipid metabolism inhibitors in phylogenetically diverse species of the filamentous fungus Fusarium.</title>
        <authorList>
            <person name="Kim H.-S."/>
            <person name="Busman M."/>
            <person name="Brown D.W."/>
            <person name="Divon H."/>
            <person name="Uhlig S."/>
            <person name="Proctor R.H."/>
        </authorList>
    </citation>
    <scope>NUCLEOTIDE SEQUENCE [LARGE SCALE GENOMIC DNA]</scope>
    <source>
        <strain evidence="1 2">NRRL 25311</strain>
    </source>
</reference>
<accession>A0A8H5TJQ6</accession>
<protein>
    <submittedName>
        <fullName evidence="1">Uncharacterized protein</fullName>
    </submittedName>
</protein>
<gene>
    <name evidence="1" type="ORF">FDENT_10917</name>
</gene>
<organism evidence="1 2">
    <name type="scientific">Fusarium denticulatum</name>
    <dbReference type="NCBI Taxonomy" id="48507"/>
    <lineage>
        <taxon>Eukaryota</taxon>
        <taxon>Fungi</taxon>
        <taxon>Dikarya</taxon>
        <taxon>Ascomycota</taxon>
        <taxon>Pezizomycotina</taxon>
        <taxon>Sordariomycetes</taxon>
        <taxon>Hypocreomycetidae</taxon>
        <taxon>Hypocreales</taxon>
        <taxon>Nectriaceae</taxon>
        <taxon>Fusarium</taxon>
        <taxon>Fusarium fujikuroi species complex</taxon>
    </lineage>
</organism>
<dbReference type="EMBL" id="JAAOAK010000350">
    <property type="protein sequence ID" value="KAF5671378.1"/>
    <property type="molecule type" value="Genomic_DNA"/>
</dbReference>
<sequence>MWLPTTADTPKLIDALRKLGVDDSTSDSASAWTIRTFETIYYFTRTSPESNSLSNAISTTSTCTSVTLDYIYILEAEVDKALDTSDGMVSGAQAITEDPAFEGFNEALCRMVNGPDLDLSFSFTLEVDQNNSIYEGTTRFQPITASFTASLHQAKVRGESACAVLLKCATLANITLEPVGAWD</sequence>